<accession>A0AAN4VYR5</accession>
<keyword evidence="1" id="KW-0472">Membrane</keyword>
<feature type="transmembrane region" description="Helical" evidence="1">
    <location>
        <begin position="85"/>
        <end position="104"/>
    </location>
</feature>
<feature type="transmembrane region" description="Helical" evidence="1">
    <location>
        <begin position="18"/>
        <end position="39"/>
    </location>
</feature>
<comment type="caution">
    <text evidence="2">The sequence shown here is derived from an EMBL/GenBank/DDBJ whole genome shotgun (WGS) entry which is preliminary data.</text>
</comment>
<name>A0AAN4VYR5_9BACT</name>
<evidence type="ECO:0000313" key="2">
    <source>
        <dbReference type="EMBL" id="GJM61413.1"/>
    </source>
</evidence>
<proteinExistence type="predicted"/>
<sequence>MSNEVYLIMKVKSLRIKIVVSHSVILFLMLISLIVVRIWPQYFPIIVEGYFDSLIFDLLIMMVGFPLFVFIFNHWIFRLKLLWPSLLYLSIVYGGLNLVLPSILNDDVGLFSFHDRNLIYLYCPLVMVAYVFAYFISTNFLCGDSKWVEQ</sequence>
<keyword evidence="3" id="KW-1185">Reference proteome</keyword>
<dbReference type="EMBL" id="BQKE01000001">
    <property type="protein sequence ID" value="GJM61413.1"/>
    <property type="molecule type" value="Genomic_DNA"/>
</dbReference>
<protein>
    <submittedName>
        <fullName evidence="2">Uncharacterized protein</fullName>
    </submittedName>
</protein>
<reference evidence="2 3" key="1">
    <citation type="submission" date="2021-12" db="EMBL/GenBank/DDBJ databases">
        <title>Genome sequencing of bacteria with rrn-lacking chromosome and rrn-plasmid.</title>
        <authorList>
            <person name="Anda M."/>
            <person name="Iwasaki W."/>
        </authorList>
    </citation>
    <scope>NUCLEOTIDE SEQUENCE [LARGE SCALE GENOMIC DNA]</scope>
    <source>
        <strain evidence="2 3">NBRC 15940</strain>
    </source>
</reference>
<keyword evidence="1" id="KW-1133">Transmembrane helix</keyword>
<gene>
    <name evidence="2" type="ORF">PEDI_19650</name>
</gene>
<keyword evidence="1" id="KW-0812">Transmembrane</keyword>
<evidence type="ECO:0000313" key="3">
    <source>
        <dbReference type="Proteomes" id="UP001310022"/>
    </source>
</evidence>
<dbReference type="Proteomes" id="UP001310022">
    <property type="component" value="Unassembled WGS sequence"/>
</dbReference>
<feature type="transmembrane region" description="Helical" evidence="1">
    <location>
        <begin position="119"/>
        <end position="142"/>
    </location>
</feature>
<organism evidence="2 3">
    <name type="scientific">Persicobacter diffluens</name>
    <dbReference type="NCBI Taxonomy" id="981"/>
    <lineage>
        <taxon>Bacteria</taxon>
        <taxon>Pseudomonadati</taxon>
        <taxon>Bacteroidota</taxon>
        <taxon>Cytophagia</taxon>
        <taxon>Cytophagales</taxon>
        <taxon>Persicobacteraceae</taxon>
        <taxon>Persicobacter</taxon>
    </lineage>
</organism>
<dbReference type="AlphaFoldDB" id="A0AAN4VYR5"/>
<evidence type="ECO:0000256" key="1">
    <source>
        <dbReference type="SAM" id="Phobius"/>
    </source>
</evidence>
<feature type="transmembrane region" description="Helical" evidence="1">
    <location>
        <begin position="54"/>
        <end position="73"/>
    </location>
</feature>